<proteinExistence type="predicted"/>
<sequence length="394" mass="43466">MAVRVLQICPFDIPQEPRAGGQIRIEAIAQAYLAAGCEVVRSCVVTRQRDVRRPADLVLPWIDRIRRKHVGKPGHLGQIRQHWASSRSRALQHQLAAHLEGSYQIVHVEHPWNVALMHAMRHHPSLSSARLVYSAHNIESALFKSVVTEQGHWNRAARSLQQEIFEIEMRAAACADLVWAVSEHDAHQLENAANRVLVVPNGCRALPQQPTPSPFGAIKGRYALFVGTDYGPNVNGFLRMLGDDFTHLPAGCSVQTIGSCADVLKTHPAHARWLAEGRLVHHGRVDADTLDAALLQAGLVLLPILAGGGTNLKTAEALVSARPVLGTSHAFRGFEDWRSSPEVHVQDQPAAFRTLMAELLARPTDFAIQTDVLRHQSLLWPNILRPAVQQTLQA</sequence>
<accession>A0A3R8TTC2</accession>
<dbReference type="OrthoDB" id="9816564at2"/>
<keyword evidence="4" id="KW-1185">Reference proteome</keyword>
<keyword evidence="1" id="KW-0808">Transferase</keyword>
<name>A0A3R8TTC2_9BURK</name>
<dbReference type="SUPFAM" id="SSF53756">
    <property type="entry name" value="UDP-Glycosyltransferase/glycogen phosphorylase"/>
    <property type="match status" value="1"/>
</dbReference>
<evidence type="ECO:0000256" key="1">
    <source>
        <dbReference type="ARBA" id="ARBA00022679"/>
    </source>
</evidence>
<evidence type="ECO:0000259" key="2">
    <source>
        <dbReference type="Pfam" id="PF13439"/>
    </source>
</evidence>
<dbReference type="PANTHER" id="PTHR46401:SF2">
    <property type="entry name" value="GLYCOSYLTRANSFERASE WBBK-RELATED"/>
    <property type="match status" value="1"/>
</dbReference>
<dbReference type="GO" id="GO:0009103">
    <property type="term" value="P:lipopolysaccharide biosynthetic process"/>
    <property type="evidence" value="ECO:0007669"/>
    <property type="project" value="TreeGrafter"/>
</dbReference>
<organism evidence="3 4">
    <name type="scientific">Aquabacterium soli</name>
    <dbReference type="NCBI Taxonomy" id="2493092"/>
    <lineage>
        <taxon>Bacteria</taxon>
        <taxon>Pseudomonadati</taxon>
        <taxon>Pseudomonadota</taxon>
        <taxon>Betaproteobacteria</taxon>
        <taxon>Burkholderiales</taxon>
        <taxon>Aquabacterium</taxon>
    </lineage>
</organism>
<reference evidence="3 4" key="1">
    <citation type="submission" date="2018-12" db="EMBL/GenBank/DDBJ databases">
        <title>The whole draft genome of Aquabacterium sp. SJQ9.</title>
        <authorList>
            <person name="Sun L."/>
            <person name="Gao X."/>
            <person name="Chen W."/>
            <person name="Huang K."/>
        </authorList>
    </citation>
    <scope>NUCLEOTIDE SEQUENCE [LARGE SCALE GENOMIC DNA]</scope>
    <source>
        <strain evidence="3 4">SJQ9</strain>
    </source>
</reference>
<evidence type="ECO:0000313" key="3">
    <source>
        <dbReference type="EMBL" id="RRS04369.1"/>
    </source>
</evidence>
<dbReference type="GO" id="GO:0016757">
    <property type="term" value="F:glycosyltransferase activity"/>
    <property type="evidence" value="ECO:0007669"/>
    <property type="project" value="TreeGrafter"/>
</dbReference>
<feature type="domain" description="Glycosyltransferase subfamily 4-like N-terminal" evidence="2">
    <location>
        <begin position="20"/>
        <end position="202"/>
    </location>
</feature>
<gene>
    <name evidence="3" type="ORF">EIP75_10785</name>
</gene>
<dbReference type="InterPro" id="IPR028098">
    <property type="entry name" value="Glyco_trans_4-like_N"/>
</dbReference>
<evidence type="ECO:0000313" key="4">
    <source>
        <dbReference type="Proteomes" id="UP000269265"/>
    </source>
</evidence>
<dbReference type="AlphaFoldDB" id="A0A3R8TTC2"/>
<comment type="caution">
    <text evidence="3">The sequence shown here is derived from an EMBL/GenBank/DDBJ whole genome shotgun (WGS) entry which is preliminary data.</text>
</comment>
<protein>
    <recommendedName>
        <fullName evidence="2">Glycosyltransferase subfamily 4-like N-terminal domain-containing protein</fullName>
    </recommendedName>
</protein>
<dbReference type="Gene3D" id="3.40.50.2000">
    <property type="entry name" value="Glycogen Phosphorylase B"/>
    <property type="match status" value="1"/>
</dbReference>
<dbReference type="EMBL" id="RSED01000007">
    <property type="protein sequence ID" value="RRS04369.1"/>
    <property type="molecule type" value="Genomic_DNA"/>
</dbReference>
<dbReference type="Proteomes" id="UP000269265">
    <property type="component" value="Unassembled WGS sequence"/>
</dbReference>
<dbReference type="Pfam" id="PF13439">
    <property type="entry name" value="Glyco_transf_4"/>
    <property type="match status" value="1"/>
</dbReference>
<dbReference type="PANTHER" id="PTHR46401">
    <property type="entry name" value="GLYCOSYLTRANSFERASE WBBK-RELATED"/>
    <property type="match status" value="1"/>
</dbReference>
<dbReference type="RefSeq" id="WP_125243277.1">
    <property type="nucleotide sequence ID" value="NZ_RSED01000007.1"/>
</dbReference>